<dbReference type="InterPro" id="IPR016071">
    <property type="entry name" value="Staphylococal_nuclease_OB-fold"/>
</dbReference>
<proteinExistence type="predicted"/>
<evidence type="ECO:0000259" key="5">
    <source>
        <dbReference type="PROSITE" id="PS50830"/>
    </source>
</evidence>
<organism evidence="6 7">
    <name type="scientific">Gracilibacillus salitolerans</name>
    <dbReference type="NCBI Taxonomy" id="2663022"/>
    <lineage>
        <taxon>Bacteria</taxon>
        <taxon>Bacillati</taxon>
        <taxon>Bacillota</taxon>
        <taxon>Bacilli</taxon>
        <taxon>Bacillales</taxon>
        <taxon>Bacillaceae</taxon>
        <taxon>Gracilibacillus</taxon>
    </lineage>
</organism>
<dbReference type="SMART" id="SM00318">
    <property type="entry name" value="SNc"/>
    <property type="match status" value="1"/>
</dbReference>
<feature type="compositionally biased region" description="Basic and acidic residues" evidence="4">
    <location>
        <begin position="31"/>
        <end position="43"/>
    </location>
</feature>
<feature type="domain" description="TNase-like" evidence="5">
    <location>
        <begin position="59"/>
        <end position="194"/>
    </location>
</feature>
<dbReference type="Pfam" id="PF00565">
    <property type="entry name" value="SNase"/>
    <property type="match status" value="1"/>
</dbReference>
<dbReference type="Proteomes" id="UP000339690">
    <property type="component" value="Chromosome"/>
</dbReference>
<keyword evidence="1" id="KW-0540">Nuclease</keyword>
<dbReference type="SUPFAM" id="SSF50199">
    <property type="entry name" value="Staphylococcal nuclease"/>
    <property type="match status" value="1"/>
</dbReference>
<dbReference type="GO" id="GO:0004519">
    <property type="term" value="F:endonuclease activity"/>
    <property type="evidence" value="ECO:0007669"/>
    <property type="project" value="UniProtKB-KW"/>
</dbReference>
<feature type="region of interest" description="Disordered" evidence="4">
    <location>
        <begin position="1"/>
        <end position="44"/>
    </location>
</feature>
<dbReference type="GO" id="GO:0016787">
    <property type="term" value="F:hydrolase activity"/>
    <property type="evidence" value="ECO:0007669"/>
    <property type="project" value="UniProtKB-KW"/>
</dbReference>
<accession>A0A5Q2TPA0</accession>
<keyword evidence="7" id="KW-1185">Reference proteome</keyword>
<dbReference type="PANTHER" id="PTHR12302:SF3">
    <property type="entry name" value="SERINE_THREONINE-PROTEIN KINASE 31"/>
    <property type="match status" value="1"/>
</dbReference>
<evidence type="ECO:0000256" key="3">
    <source>
        <dbReference type="ARBA" id="ARBA00022801"/>
    </source>
</evidence>
<feature type="compositionally biased region" description="Basic and acidic residues" evidence="4">
    <location>
        <begin position="10"/>
        <end position="24"/>
    </location>
</feature>
<reference evidence="6 7" key="1">
    <citation type="submission" date="2019-11" db="EMBL/GenBank/DDBJ databases">
        <title>Gracilibacillus salitolerans sp. nov., a moderate halophile isolated from a saline soil in northwest China.</title>
        <authorList>
            <person name="Gan L."/>
        </authorList>
    </citation>
    <scope>NUCLEOTIDE SEQUENCE [LARGE SCALE GENOMIC DNA]</scope>
    <source>
        <strain evidence="6 7">SCU50</strain>
    </source>
</reference>
<protein>
    <recommendedName>
        <fullName evidence="5">TNase-like domain-containing protein</fullName>
    </recommendedName>
</protein>
<evidence type="ECO:0000256" key="2">
    <source>
        <dbReference type="ARBA" id="ARBA00022759"/>
    </source>
</evidence>
<gene>
    <name evidence="6" type="ORF">GI584_23445</name>
</gene>
<keyword evidence="3" id="KW-0378">Hydrolase</keyword>
<dbReference type="RefSeq" id="WP_153792832.1">
    <property type="nucleotide sequence ID" value="NZ_CP045915.1"/>
</dbReference>
<evidence type="ECO:0000256" key="1">
    <source>
        <dbReference type="ARBA" id="ARBA00022722"/>
    </source>
</evidence>
<evidence type="ECO:0000313" key="7">
    <source>
        <dbReference type="Proteomes" id="UP000339690"/>
    </source>
</evidence>
<dbReference type="Gene3D" id="2.40.50.90">
    <property type="match status" value="1"/>
</dbReference>
<dbReference type="AlphaFoldDB" id="A0A5Q2TPA0"/>
<dbReference type="InterPro" id="IPR035437">
    <property type="entry name" value="SNase_OB-fold_sf"/>
</dbReference>
<name>A0A5Q2TPA0_9BACI</name>
<dbReference type="PANTHER" id="PTHR12302">
    <property type="entry name" value="EBNA2 BINDING PROTEIN P100"/>
    <property type="match status" value="1"/>
</dbReference>
<evidence type="ECO:0000313" key="6">
    <source>
        <dbReference type="EMBL" id="QGH36824.1"/>
    </source>
</evidence>
<keyword evidence="2" id="KW-0255">Endonuclease</keyword>
<dbReference type="KEGG" id="grc:GI584_23445"/>
<dbReference type="EMBL" id="CP045915">
    <property type="protein sequence ID" value="QGH36824.1"/>
    <property type="molecule type" value="Genomic_DNA"/>
</dbReference>
<sequence>MGNIAEEMEKEEKKLQEQEEKVEKELEEEENNKSIEDKNKELEAEYGELGTTEYDLEAITEEVTLKSVTDGETVVVEGDNGEETVQLLLIDTPEIVDPSVDPQEFGSRARSNLENLLGATLKLERGNPERNKNGHTLGYIWMKNGSEYVNFNKLLVQRGFAKVSNLSEPNTKYLDEFIEAENEAKQEQLKIWSIEGYVTDDGFDMSVYGR</sequence>
<dbReference type="PROSITE" id="PS50830">
    <property type="entry name" value="TNASE_3"/>
    <property type="match status" value="1"/>
</dbReference>
<evidence type="ECO:0000256" key="4">
    <source>
        <dbReference type="SAM" id="MobiDB-lite"/>
    </source>
</evidence>